<evidence type="ECO:0000313" key="3">
    <source>
        <dbReference type="Proteomes" id="UP000294662"/>
    </source>
</evidence>
<dbReference type="AlphaFoldDB" id="A0A4R5EYB8"/>
<keyword evidence="1" id="KW-1133">Transmembrane helix</keyword>
<evidence type="ECO:0000313" key="2">
    <source>
        <dbReference type="EMBL" id="TDE40098.1"/>
    </source>
</evidence>
<proteinExistence type="predicted"/>
<dbReference type="RefSeq" id="WP_132827354.1">
    <property type="nucleotide sequence ID" value="NZ_SMFP01000002.1"/>
</dbReference>
<protein>
    <submittedName>
        <fullName evidence="2">DUF2244 domain-containing protein</fullName>
    </submittedName>
</protein>
<dbReference type="OrthoDB" id="9808190at2"/>
<comment type="caution">
    <text evidence="2">The sequence shown here is derived from an EMBL/GenBank/DDBJ whole genome shotgun (WGS) entry which is preliminary data.</text>
</comment>
<name>A0A4R5EYB8_9RHOB</name>
<evidence type="ECO:0000256" key="1">
    <source>
        <dbReference type="SAM" id="Phobius"/>
    </source>
</evidence>
<organism evidence="2 3">
    <name type="scientific">Antarcticimicrobium sediminis</name>
    <dbReference type="NCBI Taxonomy" id="2546227"/>
    <lineage>
        <taxon>Bacteria</taxon>
        <taxon>Pseudomonadati</taxon>
        <taxon>Pseudomonadota</taxon>
        <taxon>Alphaproteobacteria</taxon>
        <taxon>Rhodobacterales</taxon>
        <taxon>Paracoccaceae</taxon>
        <taxon>Antarcticimicrobium</taxon>
    </lineage>
</organism>
<keyword evidence="3" id="KW-1185">Reference proteome</keyword>
<feature type="transmembrane region" description="Helical" evidence="1">
    <location>
        <begin position="33"/>
        <end position="51"/>
    </location>
</feature>
<keyword evidence="1" id="KW-0812">Transmembrane</keyword>
<dbReference type="EMBL" id="SMFP01000002">
    <property type="protein sequence ID" value="TDE40098.1"/>
    <property type="molecule type" value="Genomic_DNA"/>
</dbReference>
<feature type="transmembrane region" description="Helical" evidence="1">
    <location>
        <begin position="57"/>
        <end position="76"/>
    </location>
</feature>
<dbReference type="InterPro" id="IPR019253">
    <property type="entry name" value="DUF2244_TM"/>
</dbReference>
<gene>
    <name evidence="2" type="ORF">E1B25_03845</name>
</gene>
<sequence>MPYTWTDPDTDPGSASAARELHLWPHNSLPRRGLAIFVLTTFTLLMVPLLALLGSVLLWGILPFILMAVGGIWLALSRSYYHRSILEVLTLTEDNAHLIRHNPNGALQDWECNRYWVSPQMHTTGGPVPFYVTLRGGGREVEIGAFLSEDERRALYDELVTALRPRGAEPPR</sequence>
<accession>A0A4R5EYB8</accession>
<keyword evidence="1" id="KW-0472">Membrane</keyword>
<dbReference type="Proteomes" id="UP000294662">
    <property type="component" value="Unassembled WGS sequence"/>
</dbReference>
<reference evidence="2 3" key="1">
    <citation type="submission" date="2019-03" db="EMBL/GenBank/DDBJ databases">
        <authorList>
            <person name="Zhang S."/>
        </authorList>
    </citation>
    <scope>NUCLEOTIDE SEQUENCE [LARGE SCALE GENOMIC DNA]</scope>
    <source>
        <strain evidence="2 3">S4J41</strain>
    </source>
</reference>
<dbReference type="Pfam" id="PF10003">
    <property type="entry name" value="DUF2244"/>
    <property type="match status" value="1"/>
</dbReference>